<evidence type="ECO:0000313" key="4">
    <source>
        <dbReference type="Proteomes" id="UP000774617"/>
    </source>
</evidence>
<accession>A0ABQ8GL86</accession>
<keyword evidence="4" id="KW-1185">Reference proteome</keyword>
<protein>
    <submittedName>
        <fullName evidence="3">Uncharacterized protein</fullName>
    </submittedName>
</protein>
<organism evidence="3 4">
    <name type="scientific">Macrophomina phaseolina</name>
    <dbReference type="NCBI Taxonomy" id="35725"/>
    <lineage>
        <taxon>Eukaryota</taxon>
        <taxon>Fungi</taxon>
        <taxon>Dikarya</taxon>
        <taxon>Ascomycota</taxon>
        <taxon>Pezizomycotina</taxon>
        <taxon>Dothideomycetes</taxon>
        <taxon>Dothideomycetes incertae sedis</taxon>
        <taxon>Botryosphaeriales</taxon>
        <taxon>Botryosphaeriaceae</taxon>
        <taxon>Macrophomina</taxon>
    </lineage>
</organism>
<gene>
    <name evidence="3" type="ORF">B0J12DRAFT_330947</name>
</gene>
<feature type="transmembrane region" description="Helical" evidence="2">
    <location>
        <begin position="275"/>
        <end position="298"/>
    </location>
</feature>
<comment type="caution">
    <text evidence="3">The sequence shown here is derived from an EMBL/GenBank/DDBJ whole genome shotgun (WGS) entry which is preliminary data.</text>
</comment>
<evidence type="ECO:0000256" key="2">
    <source>
        <dbReference type="SAM" id="Phobius"/>
    </source>
</evidence>
<evidence type="ECO:0000313" key="3">
    <source>
        <dbReference type="EMBL" id="KAH7060401.1"/>
    </source>
</evidence>
<keyword evidence="2" id="KW-0472">Membrane</keyword>
<feature type="compositionally biased region" description="Basic and acidic residues" evidence="1">
    <location>
        <begin position="404"/>
        <end position="420"/>
    </location>
</feature>
<feature type="transmembrane region" description="Helical" evidence="2">
    <location>
        <begin position="201"/>
        <end position="227"/>
    </location>
</feature>
<reference evidence="3 4" key="1">
    <citation type="journal article" date="2021" name="Nat. Commun.">
        <title>Genetic determinants of endophytism in the Arabidopsis root mycobiome.</title>
        <authorList>
            <person name="Mesny F."/>
            <person name="Miyauchi S."/>
            <person name="Thiergart T."/>
            <person name="Pickel B."/>
            <person name="Atanasova L."/>
            <person name="Karlsson M."/>
            <person name="Huettel B."/>
            <person name="Barry K.W."/>
            <person name="Haridas S."/>
            <person name="Chen C."/>
            <person name="Bauer D."/>
            <person name="Andreopoulos W."/>
            <person name="Pangilinan J."/>
            <person name="LaButti K."/>
            <person name="Riley R."/>
            <person name="Lipzen A."/>
            <person name="Clum A."/>
            <person name="Drula E."/>
            <person name="Henrissat B."/>
            <person name="Kohler A."/>
            <person name="Grigoriev I.V."/>
            <person name="Martin F.M."/>
            <person name="Hacquard S."/>
        </authorList>
    </citation>
    <scope>NUCLEOTIDE SEQUENCE [LARGE SCALE GENOMIC DNA]</scope>
    <source>
        <strain evidence="3 4">MPI-SDFR-AT-0080</strain>
    </source>
</reference>
<proteinExistence type="predicted"/>
<evidence type="ECO:0000256" key="1">
    <source>
        <dbReference type="SAM" id="MobiDB-lite"/>
    </source>
</evidence>
<feature type="transmembrane region" description="Helical" evidence="2">
    <location>
        <begin position="160"/>
        <end position="180"/>
    </location>
</feature>
<dbReference type="Proteomes" id="UP000774617">
    <property type="component" value="Unassembled WGS sequence"/>
</dbReference>
<feature type="region of interest" description="Disordered" evidence="1">
    <location>
        <begin position="71"/>
        <end position="105"/>
    </location>
</feature>
<feature type="non-terminal residue" evidence="3">
    <location>
        <position position="1"/>
    </location>
</feature>
<feature type="transmembrane region" description="Helical" evidence="2">
    <location>
        <begin position="116"/>
        <end position="140"/>
    </location>
</feature>
<feature type="transmembrane region" description="Helical" evidence="2">
    <location>
        <begin position="37"/>
        <end position="58"/>
    </location>
</feature>
<keyword evidence="2" id="KW-1133">Transmembrane helix</keyword>
<feature type="region of interest" description="Disordered" evidence="1">
    <location>
        <begin position="398"/>
        <end position="420"/>
    </location>
</feature>
<sequence>FFYWAAVPSAAGTRFLPPALARVSPEALDLSQQFRFFFFFFCHLHVSFSLSNLSRAYSSAPFLRLSQRATAPGPPEKMPATLDAAPPSARDTHHNNSNNGAPSSALARSRRARPALLALQATCFVLGIVITALMANVLYIARDVETEDPGYVIHRASSGVVVWDGVGGAVSAAMVGWMVWEGARKGRVMRVSLTGRESMPIYVLPTLLALLLFALARSLIATVYSFVDFNTANALALVWDGETATRPRFFTPETYAANQGWGDTTSPEVAARARAARICCAVLTVLTGLAALLAFAIWRRERMGRDHERVSSVADDADEVERKEVGGREVVEMEDRGRAELGAVKGDGGMHEASGRPLHEMEAGAGAHEVEGRYLCEVEGTHAHEMAGDEGRRMVYEMDASEPAQRKEREEGERKWEQWP</sequence>
<name>A0ABQ8GL86_9PEZI</name>
<keyword evidence="2" id="KW-0812">Transmembrane</keyword>
<dbReference type="EMBL" id="JAGTJR010000005">
    <property type="protein sequence ID" value="KAH7060401.1"/>
    <property type="molecule type" value="Genomic_DNA"/>
</dbReference>